<dbReference type="GO" id="GO:0007606">
    <property type="term" value="P:sensory perception of chemical stimulus"/>
    <property type="evidence" value="ECO:0007669"/>
    <property type="project" value="UniProtKB-UniRule"/>
</dbReference>
<feature type="transmembrane region" description="Helical" evidence="6">
    <location>
        <begin position="12"/>
        <end position="32"/>
    </location>
</feature>
<proteinExistence type="inferred from homology"/>
<accession>A0AAD4N097</accession>
<comment type="caution">
    <text evidence="7">The sequence shown here is derived from an EMBL/GenBank/DDBJ whole genome shotgun (WGS) entry which is preliminary data.</text>
</comment>
<evidence type="ECO:0000256" key="3">
    <source>
        <dbReference type="ARBA" id="ARBA00022692"/>
    </source>
</evidence>
<keyword evidence="3 6" id="KW-0812">Transmembrane</keyword>
<feature type="transmembrane region" description="Helical" evidence="6">
    <location>
        <begin position="44"/>
        <end position="65"/>
    </location>
</feature>
<dbReference type="PANTHER" id="PTHR31552:SF8">
    <property type="entry name" value="SERPENTINE RECEPTOR CLASS GAMMA"/>
    <property type="match status" value="1"/>
</dbReference>
<dbReference type="AlphaFoldDB" id="A0AAD4N097"/>
<evidence type="ECO:0000256" key="6">
    <source>
        <dbReference type="RuleBase" id="RU280813"/>
    </source>
</evidence>
<dbReference type="GO" id="GO:0016020">
    <property type="term" value="C:membrane"/>
    <property type="evidence" value="ECO:0007669"/>
    <property type="project" value="UniProtKB-SubCell"/>
</dbReference>
<comment type="similarity">
    <text evidence="2 6">Belongs to the nematode receptor-like protein srg family.</text>
</comment>
<evidence type="ECO:0000256" key="4">
    <source>
        <dbReference type="ARBA" id="ARBA00022989"/>
    </source>
</evidence>
<dbReference type="InterPro" id="IPR000609">
    <property type="entry name" value="7TM_GPCR_serpentine_rcpt_Srg"/>
</dbReference>
<keyword evidence="4 6" id="KW-1133">Transmembrane helix</keyword>
<evidence type="ECO:0000313" key="7">
    <source>
        <dbReference type="EMBL" id="KAI1708706.1"/>
    </source>
</evidence>
<keyword evidence="8" id="KW-1185">Reference proteome</keyword>
<keyword evidence="5 6" id="KW-0472">Membrane</keyword>
<sequence length="257" mass="30079">MSSIAQYPYPPFIFSLIISVPTVIIYSIEIIILIKYRRGFNSPFFHLFIARFICNFLNYFGSFIFAKFGRVGAFLGFFESLHPQILAISFFFNFYSFHTDNLSTFFILLNRLTLLLFPNNQANIWKYFFPISILAIFLIPLPFTYPILGYNFYVRKQNDNWTFTLDYKKEEGKSYIPSPYFCAISAGTFSVVCGLLNILIIFLYHKSQKQFKMLPSAVTNRLKTENHKMESRLTIYAFVTFLGQLFLAIFNVSTRVI</sequence>
<dbReference type="Pfam" id="PF02118">
    <property type="entry name" value="Srg"/>
    <property type="match status" value="1"/>
</dbReference>
<feature type="transmembrane region" description="Helical" evidence="6">
    <location>
        <begin position="233"/>
        <end position="252"/>
    </location>
</feature>
<dbReference type="EMBL" id="JAKKPZ010000034">
    <property type="protein sequence ID" value="KAI1708706.1"/>
    <property type="molecule type" value="Genomic_DNA"/>
</dbReference>
<feature type="transmembrane region" description="Helical" evidence="6">
    <location>
        <begin position="178"/>
        <end position="204"/>
    </location>
</feature>
<gene>
    <name evidence="7" type="ORF">DdX_11785</name>
</gene>
<organism evidence="7 8">
    <name type="scientific">Ditylenchus destructor</name>
    <dbReference type="NCBI Taxonomy" id="166010"/>
    <lineage>
        <taxon>Eukaryota</taxon>
        <taxon>Metazoa</taxon>
        <taxon>Ecdysozoa</taxon>
        <taxon>Nematoda</taxon>
        <taxon>Chromadorea</taxon>
        <taxon>Rhabditida</taxon>
        <taxon>Tylenchina</taxon>
        <taxon>Tylenchomorpha</taxon>
        <taxon>Sphaerularioidea</taxon>
        <taxon>Anguinidae</taxon>
        <taxon>Anguininae</taxon>
        <taxon>Ditylenchus</taxon>
    </lineage>
</organism>
<protein>
    <recommendedName>
        <fullName evidence="6">Serpentine receptor class gamma</fullName>
    </recommendedName>
</protein>
<feature type="transmembrane region" description="Helical" evidence="6">
    <location>
        <begin position="128"/>
        <end position="148"/>
    </location>
</feature>
<dbReference type="Proteomes" id="UP001201812">
    <property type="component" value="Unassembled WGS sequence"/>
</dbReference>
<evidence type="ECO:0000256" key="2">
    <source>
        <dbReference type="ARBA" id="ARBA00005692"/>
    </source>
</evidence>
<name>A0AAD4N097_9BILA</name>
<evidence type="ECO:0000313" key="8">
    <source>
        <dbReference type="Proteomes" id="UP001201812"/>
    </source>
</evidence>
<dbReference type="PANTHER" id="PTHR31552">
    <property type="entry name" value="SERPENTINE RECEPTOR CLASS GAMMA"/>
    <property type="match status" value="1"/>
</dbReference>
<evidence type="ECO:0000256" key="1">
    <source>
        <dbReference type="ARBA" id="ARBA00004141"/>
    </source>
</evidence>
<reference evidence="7" key="1">
    <citation type="submission" date="2022-01" db="EMBL/GenBank/DDBJ databases">
        <title>Genome Sequence Resource for Two Populations of Ditylenchus destructor, the Migratory Endoparasitic Phytonematode.</title>
        <authorList>
            <person name="Zhang H."/>
            <person name="Lin R."/>
            <person name="Xie B."/>
        </authorList>
    </citation>
    <scope>NUCLEOTIDE SEQUENCE</scope>
    <source>
        <strain evidence="7">BazhouSP</strain>
    </source>
</reference>
<evidence type="ECO:0000256" key="5">
    <source>
        <dbReference type="ARBA" id="ARBA00023136"/>
    </source>
</evidence>
<comment type="subcellular location">
    <subcellularLocation>
        <location evidence="1">Membrane</location>
        <topology evidence="1">Multi-pass membrane protein</topology>
    </subcellularLocation>
</comment>
<dbReference type="GO" id="GO:0004888">
    <property type="term" value="F:transmembrane signaling receptor activity"/>
    <property type="evidence" value="ECO:0007669"/>
    <property type="project" value="InterPro"/>
</dbReference>
<comment type="caution">
    <text evidence="6">Lacks conserved residue(s) required for the propagation of feature annotation.</text>
</comment>
<dbReference type="SUPFAM" id="SSF81321">
    <property type="entry name" value="Family A G protein-coupled receptor-like"/>
    <property type="match status" value="1"/>
</dbReference>